<evidence type="ECO:0000313" key="1">
    <source>
        <dbReference type="EMBL" id="ASZ72923.1"/>
    </source>
</evidence>
<reference evidence="1 2" key="1">
    <citation type="submission" date="2017-08" db="EMBL/GenBank/DDBJ databases">
        <authorList>
            <person name="Lee J.T."/>
            <person name="Rodriguez B.O."/>
            <person name="Araradian C.A."/>
            <person name="Abele A.N."/>
            <person name="Bradvica D."/>
            <person name="Santopoalo S.R."/>
            <person name="Estandian L.G."/>
            <person name="Nelson W.B."/>
            <person name="Goodwin E.C."/>
            <person name="Reddi K."/>
            <person name="Moberg-Parker J."/>
            <person name="Garlena R.A."/>
            <person name="Russell D.A."/>
            <person name="Pope W.H."/>
            <person name="Jacobs-Sera D."/>
            <person name="Hendrix R.W."/>
            <person name="Hatfull G.F."/>
        </authorList>
    </citation>
    <scope>NUCLEOTIDE SEQUENCE [LARGE SCALE GENOMIC DNA]</scope>
</reference>
<evidence type="ECO:0000313" key="2">
    <source>
        <dbReference type="Proteomes" id="UP000223506"/>
    </source>
</evidence>
<sequence>MRTNATAVSRTLNSSGLYTSTVGWDTYGVFVHRHVDGAQITVNGRTPAETENLIDRVREALAGRGYSVRRSAQRPILIIKK</sequence>
<name>A0A249XMG5_9CAUD</name>
<keyword evidence="2" id="KW-1185">Reference proteome</keyword>
<accession>A0A249XMG5</accession>
<proteinExistence type="predicted"/>
<protein>
    <submittedName>
        <fullName evidence="1">Uncharacterized protein</fullName>
    </submittedName>
</protein>
<dbReference type="EMBL" id="MF668270">
    <property type="protein sequence ID" value="ASZ72923.1"/>
    <property type="molecule type" value="Genomic_DNA"/>
</dbReference>
<dbReference type="Proteomes" id="UP000223506">
    <property type="component" value="Segment"/>
</dbReference>
<organism evidence="1 2">
    <name type="scientific">Mycobacterium phage Emma</name>
    <dbReference type="NCBI Taxonomy" id="2027893"/>
    <lineage>
        <taxon>Viruses</taxon>
        <taxon>Duplodnaviria</taxon>
        <taxon>Heunggongvirae</taxon>
        <taxon>Uroviricota</taxon>
        <taxon>Caudoviricetes</taxon>
        <taxon>Gracegardnervirinae</taxon>
        <taxon>Cheoctovirus</taxon>
        <taxon>Cheoctovirus emma</taxon>
    </lineage>
</organism>
<gene>
    <name evidence="1" type="ORF">SEA_EMMA_42</name>
</gene>